<feature type="transmembrane region" description="Helical" evidence="1">
    <location>
        <begin position="133"/>
        <end position="152"/>
    </location>
</feature>
<dbReference type="PANTHER" id="PTHR36535:SF1">
    <property type="entry name" value="DUF1772 DOMAIN-CONTAINING PROTEIN"/>
    <property type="match status" value="1"/>
</dbReference>
<reference evidence="2 3" key="1">
    <citation type="journal article" date="2017" name="Nat. Ecol. Evol.">
        <title>Scallop genome provides insights into evolution of bilaterian karyotype and development.</title>
        <authorList>
            <person name="Wang S."/>
            <person name="Zhang J."/>
            <person name="Jiao W."/>
            <person name="Li J."/>
            <person name="Xun X."/>
            <person name="Sun Y."/>
            <person name="Guo X."/>
            <person name="Huan P."/>
            <person name="Dong B."/>
            <person name="Zhang L."/>
            <person name="Hu X."/>
            <person name="Sun X."/>
            <person name="Wang J."/>
            <person name="Zhao C."/>
            <person name="Wang Y."/>
            <person name="Wang D."/>
            <person name="Huang X."/>
            <person name="Wang R."/>
            <person name="Lv J."/>
            <person name="Li Y."/>
            <person name="Zhang Z."/>
            <person name="Liu B."/>
            <person name="Lu W."/>
            <person name="Hui Y."/>
            <person name="Liang J."/>
            <person name="Zhou Z."/>
            <person name="Hou R."/>
            <person name="Li X."/>
            <person name="Liu Y."/>
            <person name="Li H."/>
            <person name="Ning X."/>
            <person name="Lin Y."/>
            <person name="Zhao L."/>
            <person name="Xing Q."/>
            <person name="Dou J."/>
            <person name="Li Y."/>
            <person name="Mao J."/>
            <person name="Guo H."/>
            <person name="Dou H."/>
            <person name="Li T."/>
            <person name="Mu C."/>
            <person name="Jiang W."/>
            <person name="Fu Q."/>
            <person name="Fu X."/>
            <person name="Miao Y."/>
            <person name="Liu J."/>
            <person name="Yu Q."/>
            <person name="Li R."/>
            <person name="Liao H."/>
            <person name="Li X."/>
            <person name="Kong Y."/>
            <person name="Jiang Z."/>
            <person name="Chourrout D."/>
            <person name="Li R."/>
            <person name="Bao Z."/>
        </authorList>
    </citation>
    <scope>NUCLEOTIDE SEQUENCE [LARGE SCALE GENOMIC DNA]</scope>
    <source>
        <strain evidence="2 3">PY_sf001</strain>
    </source>
</reference>
<sequence length="154" mass="17409">MFTLIEGLKYGAAAAMGLFSGGALYINAVEHHSRRSLPVEAQRQEWANSFNIAKKFLPSLGLIGAGCSTSLFFLDESEYKYYWLVGPVQFVLGGVFTVTMMLPEINILLDKGVVEKKGETWVRGAIDRWNYRHMFRTMIDGATYFLFLYLAMKS</sequence>
<dbReference type="EMBL" id="NEDP02005585">
    <property type="protein sequence ID" value="OWF37627.1"/>
    <property type="molecule type" value="Genomic_DNA"/>
</dbReference>
<gene>
    <name evidence="2" type="ORF">KP79_PYT07907</name>
</gene>
<name>A0A210PMC4_MIZYE</name>
<protein>
    <submittedName>
        <fullName evidence="2">Uncharacterized protein</fullName>
    </submittedName>
</protein>
<evidence type="ECO:0000313" key="3">
    <source>
        <dbReference type="Proteomes" id="UP000242188"/>
    </source>
</evidence>
<feature type="transmembrane region" description="Helical" evidence="1">
    <location>
        <begin position="7"/>
        <end position="28"/>
    </location>
</feature>
<dbReference type="PANTHER" id="PTHR36535">
    <property type="entry name" value="YALI0E30327P"/>
    <property type="match status" value="1"/>
</dbReference>
<comment type="caution">
    <text evidence="2">The sequence shown here is derived from an EMBL/GenBank/DDBJ whole genome shotgun (WGS) entry which is preliminary data.</text>
</comment>
<keyword evidence="3" id="KW-1185">Reference proteome</keyword>
<evidence type="ECO:0000313" key="2">
    <source>
        <dbReference type="EMBL" id="OWF37627.1"/>
    </source>
</evidence>
<evidence type="ECO:0000256" key="1">
    <source>
        <dbReference type="SAM" id="Phobius"/>
    </source>
</evidence>
<organism evidence="2 3">
    <name type="scientific">Mizuhopecten yessoensis</name>
    <name type="common">Japanese scallop</name>
    <name type="synonym">Patinopecten yessoensis</name>
    <dbReference type="NCBI Taxonomy" id="6573"/>
    <lineage>
        <taxon>Eukaryota</taxon>
        <taxon>Metazoa</taxon>
        <taxon>Spiralia</taxon>
        <taxon>Lophotrochozoa</taxon>
        <taxon>Mollusca</taxon>
        <taxon>Bivalvia</taxon>
        <taxon>Autobranchia</taxon>
        <taxon>Pteriomorphia</taxon>
        <taxon>Pectinida</taxon>
        <taxon>Pectinoidea</taxon>
        <taxon>Pectinidae</taxon>
        <taxon>Mizuhopecten</taxon>
    </lineage>
</organism>
<accession>A0A210PMC4</accession>
<dbReference type="InterPro" id="IPR013901">
    <property type="entry name" value="Anthrone_oxy"/>
</dbReference>
<proteinExistence type="predicted"/>
<keyword evidence="1" id="KW-1133">Transmembrane helix</keyword>
<keyword evidence="1" id="KW-0472">Membrane</keyword>
<feature type="transmembrane region" description="Helical" evidence="1">
    <location>
        <begin position="81"/>
        <end position="102"/>
    </location>
</feature>
<dbReference type="Proteomes" id="UP000242188">
    <property type="component" value="Unassembled WGS sequence"/>
</dbReference>
<dbReference type="OrthoDB" id="5954308at2759"/>
<feature type="transmembrane region" description="Helical" evidence="1">
    <location>
        <begin position="56"/>
        <end position="74"/>
    </location>
</feature>
<keyword evidence="1" id="KW-0812">Transmembrane</keyword>
<dbReference type="AlphaFoldDB" id="A0A210PMC4"/>
<dbReference type="Pfam" id="PF08592">
    <property type="entry name" value="Anthrone_oxy"/>
    <property type="match status" value="1"/>
</dbReference>